<comment type="caution">
    <text evidence="12">The sequence shown here is derived from an EMBL/GenBank/DDBJ whole genome shotgun (WGS) entry which is preliminary data.</text>
</comment>
<reference evidence="12 13" key="1">
    <citation type="submission" date="2016-09" db="EMBL/GenBank/DDBJ databases">
        <title>Draft Genome Sequence of Aeromonas sobria Strain 08005, Isolated from Sick Rana catesbeiana.</title>
        <authorList>
            <person name="Yang Q."/>
        </authorList>
    </citation>
    <scope>NUCLEOTIDE SEQUENCE [LARGE SCALE GENOMIC DNA]</scope>
    <source>
        <strain evidence="12 13">08005</strain>
    </source>
</reference>
<dbReference type="EMBL" id="MKFU01000001">
    <property type="protein sequence ID" value="OHY96859.1"/>
    <property type="molecule type" value="Genomic_DNA"/>
</dbReference>
<dbReference type="OrthoDB" id="675397at2"/>
<evidence type="ECO:0000256" key="9">
    <source>
        <dbReference type="ARBA" id="ARBA00034290"/>
    </source>
</evidence>
<gene>
    <name evidence="12" type="ORF">BJD16_00975</name>
</gene>
<dbReference type="SUPFAM" id="SSF141868">
    <property type="entry name" value="EAL domain-like"/>
    <property type="match status" value="1"/>
</dbReference>
<evidence type="ECO:0000256" key="7">
    <source>
        <dbReference type="ARBA" id="ARBA00022989"/>
    </source>
</evidence>
<keyword evidence="8 10" id="KW-0472">Membrane</keyword>
<evidence type="ECO:0000256" key="2">
    <source>
        <dbReference type="ARBA" id="ARBA00012282"/>
    </source>
</evidence>
<evidence type="ECO:0000256" key="4">
    <source>
        <dbReference type="ARBA" id="ARBA00022636"/>
    </source>
</evidence>
<evidence type="ECO:0000313" key="12">
    <source>
        <dbReference type="EMBL" id="OHY96859.1"/>
    </source>
</evidence>
<dbReference type="SMART" id="SM00052">
    <property type="entry name" value="EAL"/>
    <property type="match status" value="1"/>
</dbReference>
<keyword evidence="5 10" id="KW-0812">Transmembrane</keyword>
<evidence type="ECO:0000313" key="13">
    <source>
        <dbReference type="Proteomes" id="UP000179934"/>
    </source>
</evidence>
<dbReference type="Proteomes" id="UP000179934">
    <property type="component" value="Unassembled WGS sequence"/>
</dbReference>
<dbReference type="CDD" id="cd01948">
    <property type="entry name" value="EAL"/>
    <property type="match status" value="1"/>
</dbReference>
<organism evidence="12 13">
    <name type="scientific">Aeromonas sobria</name>
    <dbReference type="NCBI Taxonomy" id="646"/>
    <lineage>
        <taxon>Bacteria</taxon>
        <taxon>Pseudomonadati</taxon>
        <taxon>Pseudomonadota</taxon>
        <taxon>Gammaproteobacteria</taxon>
        <taxon>Aeromonadales</taxon>
        <taxon>Aeromonadaceae</taxon>
        <taxon>Aeromonas</taxon>
    </lineage>
</organism>
<dbReference type="Pfam" id="PF12792">
    <property type="entry name" value="CSS-motif"/>
    <property type="match status" value="1"/>
</dbReference>
<evidence type="ECO:0000256" key="6">
    <source>
        <dbReference type="ARBA" id="ARBA00022801"/>
    </source>
</evidence>
<comment type="subcellular location">
    <subcellularLocation>
        <location evidence="1">Cell membrane</location>
        <topology evidence="1">Multi-pass membrane protein</topology>
    </subcellularLocation>
</comment>
<dbReference type="GeneID" id="58923368"/>
<evidence type="ECO:0000256" key="1">
    <source>
        <dbReference type="ARBA" id="ARBA00004651"/>
    </source>
</evidence>
<evidence type="ECO:0000256" key="5">
    <source>
        <dbReference type="ARBA" id="ARBA00022692"/>
    </source>
</evidence>
<feature type="transmembrane region" description="Helical" evidence="10">
    <location>
        <begin position="248"/>
        <end position="268"/>
    </location>
</feature>
<proteinExistence type="predicted"/>
<dbReference type="InterPro" id="IPR024744">
    <property type="entry name" value="CSS-motif_dom"/>
</dbReference>
<comment type="catalytic activity">
    <reaction evidence="9">
        <text>3',3'-c-di-GMP + H2O = 5'-phosphoguanylyl(3'-&gt;5')guanosine + H(+)</text>
        <dbReference type="Rhea" id="RHEA:24902"/>
        <dbReference type="ChEBI" id="CHEBI:15377"/>
        <dbReference type="ChEBI" id="CHEBI:15378"/>
        <dbReference type="ChEBI" id="CHEBI:58754"/>
        <dbReference type="ChEBI" id="CHEBI:58805"/>
        <dbReference type="EC" id="3.1.4.52"/>
    </reaction>
</comment>
<dbReference type="InterPro" id="IPR050706">
    <property type="entry name" value="Cyclic-di-GMP_PDE-like"/>
</dbReference>
<dbReference type="PANTHER" id="PTHR33121:SF80">
    <property type="entry name" value="CYCLIC DI-GMP PHOSPHODIESTERASE PDEL"/>
    <property type="match status" value="1"/>
</dbReference>
<dbReference type="GO" id="GO:0005886">
    <property type="term" value="C:plasma membrane"/>
    <property type="evidence" value="ECO:0007669"/>
    <property type="project" value="UniProtKB-SubCell"/>
</dbReference>
<keyword evidence="6" id="KW-0378">Hydrolase</keyword>
<feature type="domain" description="EAL" evidence="11">
    <location>
        <begin position="271"/>
        <end position="523"/>
    </location>
</feature>
<dbReference type="RefSeq" id="WP_052443848.1">
    <property type="nucleotide sequence ID" value="NZ_CDBW01000032.1"/>
</dbReference>
<name>A0A1S2D8X4_AERSO</name>
<dbReference type="PANTHER" id="PTHR33121">
    <property type="entry name" value="CYCLIC DI-GMP PHOSPHODIESTERASE PDEF"/>
    <property type="match status" value="1"/>
</dbReference>
<keyword evidence="3" id="KW-1003">Cell membrane</keyword>
<dbReference type="PROSITE" id="PS50883">
    <property type="entry name" value="EAL"/>
    <property type="match status" value="1"/>
</dbReference>
<dbReference type="GO" id="GO:0071111">
    <property type="term" value="F:cyclic-guanylate-specific phosphodiesterase activity"/>
    <property type="evidence" value="ECO:0007669"/>
    <property type="project" value="UniProtKB-EC"/>
</dbReference>
<dbReference type="Gene3D" id="3.20.20.450">
    <property type="entry name" value="EAL domain"/>
    <property type="match status" value="1"/>
</dbReference>
<dbReference type="InterPro" id="IPR035919">
    <property type="entry name" value="EAL_sf"/>
</dbReference>
<evidence type="ECO:0000256" key="8">
    <source>
        <dbReference type="ARBA" id="ARBA00023136"/>
    </source>
</evidence>
<dbReference type="InterPro" id="IPR001633">
    <property type="entry name" value="EAL_dom"/>
</dbReference>
<dbReference type="FunFam" id="3.20.20.450:FF:000001">
    <property type="entry name" value="Cyclic di-GMP phosphodiesterase yahA"/>
    <property type="match status" value="1"/>
</dbReference>
<keyword evidence="7 10" id="KW-1133">Transmembrane helix</keyword>
<evidence type="ECO:0000259" key="11">
    <source>
        <dbReference type="PROSITE" id="PS50883"/>
    </source>
</evidence>
<accession>A0A1S2D8X4</accession>
<keyword evidence="4" id="KW-0973">c-di-GMP</keyword>
<feature type="transmembrane region" description="Helical" evidence="10">
    <location>
        <begin position="32"/>
        <end position="52"/>
    </location>
</feature>
<dbReference type="STRING" id="646.BJD16_00975"/>
<sequence>MTLSDDRTTNGHTKNAAPLFSARKESWHYKQLIFPLLTGVTCLIFGIAAISMQQIHDLTMQSQRSAQHTIELLDNAIDYSSQTNEKIISLNDKSCSDISKTLKKYVASTPYVRTLNLVKDNFLYCTSFSGDTFIYSPGNYTLKLVTGTPIMPTRGGLIVRNNIAKSAALSVIDGLYLKILFGMAKYNNDLYMKVGDIWVDSNGMLMKRAPVLEKTGGYTIESEKYPYIVYSGYVNVDRTATLFMKKPILAGFVIMLSLLATIYTWFMVRKPKSLLSELSRALKNNELVPYLQPLIDSQSGRMLGAEVLVRWQHPELGMIPPDAFISIAEESHLIAPITTSLMQQVAKKMQPYASQLPDNFHFGFNISAQQCSDDTLIADCLSFIDSFPSSNSILLLELTERVLLEDTDANQAFFHTIKKMGIPLALDDFGTGQSSLAYIQQFNFDFLKIDQRFVSMINSDSVSAPILDMLITLSKSLNMRLVAEGIETEAQRDYLRSQGVDLLQGYLFSRPIPIEQFIAEWLP</sequence>
<dbReference type="EC" id="3.1.4.52" evidence="2"/>
<dbReference type="AlphaFoldDB" id="A0A1S2D8X4"/>
<dbReference type="Pfam" id="PF00563">
    <property type="entry name" value="EAL"/>
    <property type="match status" value="1"/>
</dbReference>
<protein>
    <recommendedName>
        <fullName evidence="2">cyclic-guanylate-specific phosphodiesterase</fullName>
        <ecNumber evidence="2">3.1.4.52</ecNumber>
    </recommendedName>
</protein>
<evidence type="ECO:0000256" key="10">
    <source>
        <dbReference type="SAM" id="Phobius"/>
    </source>
</evidence>
<evidence type="ECO:0000256" key="3">
    <source>
        <dbReference type="ARBA" id="ARBA00022475"/>
    </source>
</evidence>